<dbReference type="InterPro" id="IPR056440">
    <property type="entry name" value="Zn-ribbon_GIR1"/>
</dbReference>
<dbReference type="PANTHER" id="PTHR33177:SF20">
    <property type="entry name" value="OS08G0102250 PROTEIN"/>
    <property type="match status" value="1"/>
</dbReference>
<dbReference type="InterPro" id="IPR055281">
    <property type="entry name" value="GIR1-2/SIED1"/>
</dbReference>
<accession>A0A4V6D4W3</accession>
<dbReference type="PANTHER" id="PTHR33177">
    <property type="entry name" value="PUTATIVE-RELATED"/>
    <property type="match status" value="1"/>
</dbReference>
<name>A0A4V6D4W3_SETVI</name>
<evidence type="ECO:0000313" key="2">
    <source>
        <dbReference type="EMBL" id="TKW08036.1"/>
    </source>
</evidence>
<keyword evidence="3" id="KW-1185">Reference proteome</keyword>
<organism evidence="2 3">
    <name type="scientific">Setaria viridis</name>
    <name type="common">Green bristlegrass</name>
    <name type="synonym">Setaria italica subsp. viridis</name>
    <dbReference type="NCBI Taxonomy" id="4556"/>
    <lineage>
        <taxon>Eukaryota</taxon>
        <taxon>Viridiplantae</taxon>
        <taxon>Streptophyta</taxon>
        <taxon>Embryophyta</taxon>
        <taxon>Tracheophyta</taxon>
        <taxon>Spermatophyta</taxon>
        <taxon>Magnoliopsida</taxon>
        <taxon>Liliopsida</taxon>
        <taxon>Poales</taxon>
        <taxon>Poaceae</taxon>
        <taxon>PACMAD clade</taxon>
        <taxon>Panicoideae</taxon>
        <taxon>Panicodae</taxon>
        <taxon>Paniceae</taxon>
        <taxon>Cenchrinae</taxon>
        <taxon>Setaria</taxon>
    </lineage>
</organism>
<evidence type="ECO:0000313" key="3">
    <source>
        <dbReference type="Proteomes" id="UP000298652"/>
    </source>
</evidence>
<evidence type="ECO:0000259" key="1">
    <source>
        <dbReference type="Pfam" id="PF24747"/>
    </source>
</evidence>
<dbReference type="Proteomes" id="UP000298652">
    <property type="component" value="Chromosome 6"/>
</dbReference>
<proteinExistence type="predicted"/>
<dbReference type="AlphaFoldDB" id="A0A4V6D4W3"/>
<reference evidence="2" key="1">
    <citation type="submission" date="2019-03" db="EMBL/GenBank/DDBJ databases">
        <title>WGS assembly of Setaria viridis.</title>
        <authorList>
            <person name="Huang P."/>
            <person name="Jenkins J."/>
            <person name="Grimwood J."/>
            <person name="Barry K."/>
            <person name="Healey A."/>
            <person name="Mamidi S."/>
            <person name="Sreedasyam A."/>
            <person name="Shu S."/>
            <person name="Feldman M."/>
            <person name="Wu J."/>
            <person name="Yu Y."/>
            <person name="Chen C."/>
            <person name="Johnson J."/>
            <person name="Rokhsar D."/>
            <person name="Baxter I."/>
            <person name="Schmutz J."/>
            <person name="Brutnell T."/>
            <person name="Kellogg E."/>
        </authorList>
    </citation>
    <scope>NUCLEOTIDE SEQUENCE [LARGE SCALE GENOMIC DNA]</scope>
</reference>
<gene>
    <name evidence="2" type="ORF">SEVIR_6G002500v2</name>
</gene>
<feature type="domain" description="GIR1-like zinc ribbon" evidence="1">
    <location>
        <begin position="38"/>
        <end position="72"/>
    </location>
</feature>
<dbReference type="Pfam" id="PF24747">
    <property type="entry name" value="Zn-ribbon_GIR1"/>
    <property type="match status" value="1"/>
</dbReference>
<protein>
    <recommendedName>
        <fullName evidence="1">GIR1-like zinc ribbon domain-containing protein</fullName>
    </recommendedName>
</protein>
<dbReference type="Gramene" id="TKW08036">
    <property type="protein sequence ID" value="TKW08036"/>
    <property type="gene ID" value="SEVIR_6G002500v2"/>
</dbReference>
<dbReference type="OMA" id="TKNAESM"/>
<dbReference type="EMBL" id="CM016557">
    <property type="protein sequence ID" value="TKW08036.1"/>
    <property type="molecule type" value="Genomic_DNA"/>
</dbReference>
<sequence>MSQTKNAESMSGSVEASVESATSSCLSSDADEGVAAPMVLAGCPQCLMYVMLSKEETQLKCPKCKSPVLLHFHKGGSKNKG</sequence>